<dbReference type="HAMAP" id="MF_00187">
    <property type="entry name" value="FdhD"/>
    <property type="match status" value="1"/>
</dbReference>
<evidence type="ECO:0000256" key="1">
    <source>
        <dbReference type="ARBA" id="ARBA00022490"/>
    </source>
</evidence>
<dbReference type="InterPro" id="IPR016193">
    <property type="entry name" value="Cytidine_deaminase-like"/>
</dbReference>
<dbReference type="NCBIfam" id="NF001943">
    <property type="entry name" value="PRK00724.1-2"/>
    <property type="match status" value="1"/>
</dbReference>
<dbReference type="PANTHER" id="PTHR30592:SF1">
    <property type="entry name" value="SULFUR CARRIER PROTEIN FDHD"/>
    <property type="match status" value="1"/>
</dbReference>
<keyword evidence="2 3" id="KW-0501">Molybdenum cofactor biosynthesis</keyword>
<organism evidence="4 5">
    <name type="scientific">Arthrobacter sedimenti</name>
    <dbReference type="NCBI Taxonomy" id="2694931"/>
    <lineage>
        <taxon>Bacteria</taxon>
        <taxon>Bacillati</taxon>
        <taxon>Actinomycetota</taxon>
        <taxon>Actinomycetes</taxon>
        <taxon>Micrococcales</taxon>
        <taxon>Micrococcaceae</taxon>
        <taxon>Arthrobacter</taxon>
    </lineage>
</organism>
<dbReference type="Proteomes" id="UP001595778">
    <property type="component" value="Unassembled WGS sequence"/>
</dbReference>
<evidence type="ECO:0000313" key="5">
    <source>
        <dbReference type="Proteomes" id="UP001595778"/>
    </source>
</evidence>
<comment type="function">
    <text evidence="3">Required for formate dehydrogenase (FDH) activity. Acts as a sulfur carrier protein that transfers sulfur from IscS to the molybdenum cofactor prior to its insertion into FDH.</text>
</comment>
<sequence>MGRVTQRRKVHKYVLDGSPAALEYPVRHREDVLAVEEPLEIRLGRLSYSVTMRTPGDDFDLVAGFLVSEGVIWAPEQLVSLRFCAGEDENGVQTFNVVEAQLRPDVALPDTGRKVYTSSSCGICGTDSIEAVRKSSHFSPQADPLTVDAKVLASLPALLRKSQRVFDDTGGVHAAGLFKIEDDGGPRLLCLREDVGRHNAVDKVVGWALREGLLPLAGTVLQVSGRASFELVQKAALAGIPVLSAVSAPSSLAVELAEANGLTVAGFSRGTSFNVYAGNSRILRPEPALPAAQGPGA</sequence>
<accession>A0ABV8WPQ3</accession>
<evidence type="ECO:0000256" key="3">
    <source>
        <dbReference type="HAMAP-Rule" id="MF_00187"/>
    </source>
</evidence>
<dbReference type="InterPro" id="IPR003786">
    <property type="entry name" value="FdhD"/>
</dbReference>
<comment type="subcellular location">
    <subcellularLocation>
        <location evidence="3">Cytoplasm</location>
    </subcellularLocation>
</comment>
<dbReference type="RefSeq" id="WP_376979164.1">
    <property type="nucleotide sequence ID" value="NZ_JBHSDQ010000008.1"/>
</dbReference>
<comment type="similarity">
    <text evidence="3">Belongs to the FdhD family.</text>
</comment>
<dbReference type="Pfam" id="PF02634">
    <property type="entry name" value="FdhD-NarQ"/>
    <property type="match status" value="1"/>
</dbReference>
<evidence type="ECO:0000313" key="4">
    <source>
        <dbReference type="EMBL" id="MFC4397846.1"/>
    </source>
</evidence>
<dbReference type="NCBIfam" id="TIGR00129">
    <property type="entry name" value="fdhD_narQ"/>
    <property type="match status" value="1"/>
</dbReference>
<comment type="caution">
    <text evidence="4">The sequence shown here is derived from an EMBL/GenBank/DDBJ whole genome shotgun (WGS) entry which is preliminary data.</text>
</comment>
<comment type="caution">
    <text evidence="3">Lacks conserved residue(s) required for the propagation of feature annotation.</text>
</comment>
<reference evidence="5" key="1">
    <citation type="journal article" date="2019" name="Int. J. Syst. Evol. Microbiol.">
        <title>The Global Catalogue of Microorganisms (GCM) 10K type strain sequencing project: providing services to taxonomists for standard genome sequencing and annotation.</title>
        <authorList>
            <consortium name="The Broad Institute Genomics Platform"/>
            <consortium name="The Broad Institute Genome Sequencing Center for Infectious Disease"/>
            <person name="Wu L."/>
            <person name="Ma J."/>
        </authorList>
    </citation>
    <scope>NUCLEOTIDE SEQUENCE [LARGE SCALE GENOMIC DNA]</scope>
    <source>
        <strain evidence="5">PJ61</strain>
    </source>
</reference>
<dbReference type="SUPFAM" id="SSF53927">
    <property type="entry name" value="Cytidine deaminase-like"/>
    <property type="match status" value="1"/>
</dbReference>
<keyword evidence="5" id="KW-1185">Reference proteome</keyword>
<dbReference type="EMBL" id="JBHSDQ010000008">
    <property type="protein sequence ID" value="MFC4397846.1"/>
    <property type="molecule type" value="Genomic_DNA"/>
</dbReference>
<name>A0ABV8WPQ3_9MICC</name>
<proteinExistence type="inferred from homology"/>
<evidence type="ECO:0000256" key="2">
    <source>
        <dbReference type="ARBA" id="ARBA00023150"/>
    </source>
</evidence>
<dbReference type="Gene3D" id="3.10.20.10">
    <property type="match status" value="1"/>
</dbReference>
<feature type="active site" description="Cysteine persulfide intermediate" evidence="3">
    <location>
        <position position="121"/>
    </location>
</feature>
<keyword evidence="1 3" id="KW-0963">Cytoplasm</keyword>
<dbReference type="PIRSF" id="PIRSF015626">
    <property type="entry name" value="FdhD"/>
    <property type="match status" value="1"/>
</dbReference>
<gene>
    <name evidence="3 4" type="primary">fdhD</name>
    <name evidence="4" type="ORF">ACFO0G_17230</name>
</gene>
<dbReference type="Gene3D" id="3.40.140.10">
    <property type="entry name" value="Cytidine Deaminase, domain 2"/>
    <property type="match status" value="1"/>
</dbReference>
<dbReference type="PANTHER" id="PTHR30592">
    <property type="entry name" value="FORMATE DEHYDROGENASE"/>
    <property type="match status" value="1"/>
</dbReference>
<protein>
    <recommendedName>
        <fullName evidence="3">Sulfur carrier protein FdhD</fullName>
    </recommendedName>
</protein>